<evidence type="ECO:0000313" key="7">
    <source>
        <dbReference type="Proteomes" id="UP000324767"/>
    </source>
</evidence>
<dbReference type="AlphaFoldDB" id="A0A1W5DEA9"/>
<dbReference type="Gene3D" id="2.60.120.470">
    <property type="entry name" value="PITH domain"/>
    <property type="match status" value="1"/>
</dbReference>
<feature type="domain" description="PITH" evidence="3">
    <location>
        <begin position="31"/>
        <end position="204"/>
    </location>
</feature>
<name>A0A1W5DEA9_9LECA</name>
<feature type="region of interest" description="Disordered" evidence="2">
    <location>
        <begin position="1"/>
        <end position="33"/>
    </location>
</feature>
<accession>A0A1W5DEA9</accession>
<dbReference type="GO" id="GO:0005634">
    <property type="term" value="C:nucleus"/>
    <property type="evidence" value="ECO:0007669"/>
    <property type="project" value="TreeGrafter"/>
</dbReference>
<dbReference type="PANTHER" id="PTHR12175">
    <property type="entry name" value="AD039 HT014 THIOREDOXIN FAMILY TRP26"/>
    <property type="match status" value="1"/>
</dbReference>
<dbReference type="OrthoDB" id="2635at2759"/>
<proteinExistence type="inferred from homology"/>
<sequence>MSNHNHDDHSGHSHDHHDHHDHSHGHGHDHSDDIEPALKSLIYQPIEFDGIRTLNETEPNSGTKVVQKTWAQRLDAQPSLTSDADEQLLMFVPFAGATKLHSILIRSATDDSAPQTLNLFVNKENLDFSVASDLAPAQTLTLSQTSEVQEIPVKRTLFNSVYSLSLFFEDNYGGDVTRVYYLGFKGEFMRLNREPVEVLYEKTANPRDHKLVQGVENVGAQRHGM</sequence>
<keyword evidence="6" id="KW-1185">Reference proteome</keyword>
<dbReference type="Proteomes" id="UP000192927">
    <property type="component" value="Unassembled WGS sequence"/>
</dbReference>
<evidence type="ECO:0000259" key="3">
    <source>
        <dbReference type="PROSITE" id="PS51532"/>
    </source>
</evidence>
<organism evidence="5 6">
    <name type="scientific">Lasallia pustulata</name>
    <dbReference type="NCBI Taxonomy" id="136370"/>
    <lineage>
        <taxon>Eukaryota</taxon>
        <taxon>Fungi</taxon>
        <taxon>Dikarya</taxon>
        <taxon>Ascomycota</taxon>
        <taxon>Pezizomycotina</taxon>
        <taxon>Lecanoromycetes</taxon>
        <taxon>OSLEUM clade</taxon>
        <taxon>Umbilicariomycetidae</taxon>
        <taxon>Umbilicariales</taxon>
        <taxon>Umbilicariaceae</taxon>
        <taxon>Lasallia</taxon>
    </lineage>
</organism>
<dbReference type="PANTHER" id="PTHR12175:SF1">
    <property type="entry name" value="PITH DOMAIN-CONTAINING PROTEIN 1"/>
    <property type="match status" value="1"/>
</dbReference>
<dbReference type="InterPro" id="IPR045099">
    <property type="entry name" value="PITH1-like"/>
</dbReference>
<dbReference type="SUPFAM" id="SSF49785">
    <property type="entry name" value="Galactose-binding domain-like"/>
    <property type="match status" value="1"/>
</dbReference>
<evidence type="ECO:0000313" key="6">
    <source>
        <dbReference type="Proteomes" id="UP000192927"/>
    </source>
</evidence>
<evidence type="ECO:0000313" key="5">
    <source>
        <dbReference type="EMBL" id="SLM41514.1"/>
    </source>
</evidence>
<gene>
    <name evidence="4" type="ORF">FRX48_08361</name>
</gene>
<dbReference type="EMBL" id="FWEW01003879">
    <property type="protein sequence ID" value="SLM41514.1"/>
    <property type="molecule type" value="Genomic_DNA"/>
</dbReference>
<dbReference type="InterPro" id="IPR010400">
    <property type="entry name" value="PITH_dom"/>
</dbReference>
<dbReference type="Proteomes" id="UP000324767">
    <property type="component" value="Unassembled WGS sequence"/>
</dbReference>
<dbReference type="InterPro" id="IPR037047">
    <property type="entry name" value="PITH_dom_sf"/>
</dbReference>
<dbReference type="Pfam" id="PF06201">
    <property type="entry name" value="PITH"/>
    <property type="match status" value="1"/>
</dbReference>
<evidence type="ECO:0000256" key="1">
    <source>
        <dbReference type="ARBA" id="ARBA00025788"/>
    </source>
</evidence>
<dbReference type="InterPro" id="IPR008979">
    <property type="entry name" value="Galactose-bd-like_sf"/>
</dbReference>
<evidence type="ECO:0000256" key="2">
    <source>
        <dbReference type="SAM" id="MobiDB-lite"/>
    </source>
</evidence>
<dbReference type="PROSITE" id="PS51532">
    <property type="entry name" value="PITH"/>
    <property type="match status" value="1"/>
</dbReference>
<reference evidence="6" key="2">
    <citation type="submission" date="2017-03" db="EMBL/GenBank/DDBJ databases">
        <authorList>
            <person name="Sharma R."/>
            <person name="Thines M."/>
        </authorList>
    </citation>
    <scope>NUCLEOTIDE SEQUENCE [LARGE SCALE GENOMIC DNA]</scope>
</reference>
<reference evidence="4 7" key="3">
    <citation type="submission" date="2019-09" db="EMBL/GenBank/DDBJ databases">
        <title>The hologenome of the rock-dwelling lichen Lasallia pustulata.</title>
        <authorList>
            <person name="Greshake Tzovaras B."/>
            <person name="Segers F."/>
            <person name="Bicker A."/>
            <person name="Dal Grande F."/>
            <person name="Otte J."/>
            <person name="Hankeln T."/>
            <person name="Schmitt I."/>
            <person name="Ebersberger I."/>
        </authorList>
    </citation>
    <scope>NUCLEOTIDE SEQUENCE [LARGE SCALE GENOMIC DNA]</scope>
    <source>
        <strain evidence="4">A1-1</strain>
    </source>
</reference>
<evidence type="ECO:0000313" key="4">
    <source>
        <dbReference type="EMBL" id="KAA6408010.1"/>
    </source>
</evidence>
<comment type="similarity">
    <text evidence="1">Belongs to the PITHD1 family.</text>
</comment>
<reference evidence="5" key="1">
    <citation type="submission" date="2017-03" db="EMBL/GenBank/DDBJ databases">
        <authorList>
            <person name="Afonso C.L."/>
            <person name="Miller P.J."/>
            <person name="Scott M.A."/>
            <person name="Spackman E."/>
            <person name="Goraichik I."/>
            <person name="Dimitrov K.M."/>
            <person name="Suarez D.L."/>
            <person name="Swayne D.E."/>
        </authorList>
    </citation>
    <scope>NUCLEOTIDE SEQUENCE [LARGE SCALE GENOMIC DNA]</scope>
</reference>
<protein>
    <submittedName>
        <fullName evidence="5">PITH domain</fullName>
    </submittedName>
</protein>
<dbReference type="EMBL" id="VXIT01000015">
    <property type="protein sequence ID" value="KAA6408010.1"/>
    <property type="molecule type" value="Genomic_DNA"/>
</dbReference>
<dbReference type="GO" id="GO:0005737">
    <property type="term" value="C:cytoplasm"/>
    <property type="evidence" value="ECO:0007669"/>
    <property type="project" value="UniProtKB-ARBA"/>
</dbReference>